<evidence type="ECO:0000313" key="11">
    <source>
        <dbReference type="EMBL" id="ERK49117.1"/>
    </source>
</evidence>
<evidence type="ECO:0000259" key="9">
    <source>
        <dbReference type="Pfam" id="PF06738"/>
    </source>
</evidence>
<dbReference type="RefSeq" id="WP_021798916.1">
    <property type="nucleotide sequence ID" value="NZ_ACVN02000331.1"/>
</dbReference>
<sequence length="424" mass="43656">MPSSVTPSGHDAPHATLIAQAAQILYTNGETTHATTEVVGELNALFGTDYTLVPSWPQLSLLHPDGTIVRAVPTRIEGINMRRVSRIHKALHAPGGPDRAGLTAAVTQAARLPACPTWLFCLACGVGATMMSLLYGIGHVHSVALLFAASALGGLLRRVLPAGAGQATRALAAAFVAGLAGALSVHLGWSSSARLIAVCPGMMLVPGPQLLNACMDIARHRHDLAVARICEAGLTILAIAAGIIGGLALGGADLPVTARTGAIPLWLDVLAAAGAACCFPVFFSMPYRTIILAFLAGALGHGVRWLAINDLGWSAPAGALLDCLVVSLVATPICRLRHVPFAGVGFASVVALVPGVYLFRGMAGLIAFTTSAGDPAEALATMTDLTTAGFIIVAMAIGLIAPHRLIDAWMDRLDARRARGRTSG</sequence>
<evidence type="ECO:0000256" key="5">
    <source>
        <dbReference type="ARBA" id="ARBA00022989"/>
    </source>
</evidence>
<comment type="subcellular location">
    <subcellularLocation>
        <location evidence="1">Cell membrane</location>
        <topology evidence="1">Multi-pass membrane protein</topology>
    </subcellularLocation>
</comment>
<evidence type="ECO:0000256" key="3">
    <source>
        <dbReference type="ARBA" id="ARBA00022519"/>
    </source>
</evidence>
<organism evidence="11 12">
    <name type="scientific">Propionibacterium acidifaciens F0233</name>
    <dbReference type="NCBI Taxonomy" id="553198"/>
    <lineage>
        <taxon>Bacteria</taxon>
        <taxon>Bacillati</taxon>
        <taxon>Actinomycetota</taxon>
        <taxon>Actinomycetes</taxon>
        <taxon>Propionibacteriales</taxon>
        <taxon>Propionibacteriaceae</taxon>
        <taxon>Propionibacterium</taxon>
    </lineage>
</organism>
<feature type="transmembrane region" description="Helical" evidence="8">
    <location>
        <begin position="226"/>
        <end position="251"/>
    </location>
</feature>
<keyword evidence="5 8" id="KW-1133">Transmembrane helix</keyword>
<dbReference type="GO" id="GO:0015744">
    <property type="term" value="P:succinate transport"/>
    <property type="evidence" value="ECO:0007669"/>
    <property type="project" value="TreeGrafter"/>
</dbReference>
<keyword evidence="12" id="KW-1185">Reference proteome</keyword>
<feature type="domain" description="Threonine/Serine exporter ThrE" evidence="10">
    <location>
        <begin position="269"/>
        <end position="402"/>
    </location>
</feature>
<evidence type="ECO:0000313" key="12">
    <source>
        <dbReference type="Proteomes" id="UP000017052"/>
    </source>
</evidence>
<reference evidence="11" key="1">
    <citation type="submission" date="2013-08" db="EMBL/GenBank/DDBJ databases">
        <authorList>
            <person name="Durkin A.S."/>
            <person name="Haft D.R."/>
            <person name="McCorrison J."/>
            <person name="Torralba M."/>
            <person name="Gillis M."/>
            <person name="Haft D.H."/>
            <person name="Methe B."/>
            <person name="Sutton G."/>
            <person name="Nelson K.E."/>
        </authorList>
    </citation>
    <scope>NUCLEOTIDE SEQUENCE [LARGE SCALE GENOMIC DNA]</scope>
    <source>
        <strain evidence="11">F0233</strain>
    </source>
</reference>
<feature type="transmembrane region" description="Helical" evidence="8">
    <location>
        <begin position="172"/>
        <end position="189"/>
    </location>
</feature>
<dbReference type="Proteomes" id="UP000017052">
    <property type="component" value="Unassembled WGS sequence"/>
</dbReference>
<dbReference type="Pfam" id="PF06738">
    <property type="entry name" value="ThrE"/>
    <property type="match status" value="1"/>
</dbReference>
<keyword evidence="3" id="KW-0997">Cell inner membrane</keyword>
<proteinExistence type="inferred from homology"/>
<evidence type="ECO:0000256" key="7">
    <source>
        <dbReference type="ARBA" id="ARBA00034125"/>
    </source>
</evidence>
<feature type="transmembrane region" description="Helical" evidence="8">
    <location>
        <begin position="290"/>
        <end position="307"/>
    </location>
</feature>
<evidence type="ECO:0000259" key="10">
    <source>
        <dbReference type="Pfam" id="PF12821"/>
    </source>
</evidence>
<evidence type="ECO:0000256" key="2">
    <source>
        <dbReference type="ARBA" id="ARBA00022475"/>
    </source>
</evidence>
<comment type="caution">
    <text evidence="11">The sequence shown here is derived from an EMBL/GenBank/DDBJ whole genome shotgun (WGS) entry which is preliminary data.</text>
</comment>
<evidence type="ECO:0000256" key="4">
    <source>
        <dbReference type="ARBA" id="ARBA00022692"/>
    </source>
</evidence>
<protein>
    <submittedName>
        <fullName evidence="11">PF06738 family protein</fullName>
    </submittedName>
</protein>
<dbReference type="InterPro" id="IPR024528">
    <property type="entry name" value="ThrE_2"/>
</dbReference>
<dbReference type="GO" id="GO:0005886">
    <property type="term" value="C:plasma membrane"/>
    <property type="evidence" value="ECO:0007669"/>
    <property type="project" value="UniProtKB-SubCell"/>
</dbReference>
<evidence type="ECO:0000256" key="8">
    <source>
        <dbReference type="SAM" id="Phobius"/>
    </source>
</evidence>
<comment type="similarity">
    <text evidence="7">Belongs to the ThrE exporter (TC 2.A.79) family.</text>
</comment>
<feature type="domain" description="Threonine/serine exporter-like N-terminal" evidence="9">
    <location>
        <begin position="17"/>
        <end position="249"/>
    </location>
</feature>
<feature type="transmembrane region" description="Helical" evidence="8">
    <location>
        <begin position="313"/>
        <end position="334"/>
    </location>
</feature>
<keyword evidence="4 8" id="KW-0812">Transmembrane</keyword>
<dbReference type="PANTHER" id="PTHR34390">
    <property type="entry name" value="UPF0442 PROTEIN YJJB-RELATED"/>
    <property type="match status" value="1"/>
</dbReference>
<dbReference type="EMBL" id="ACVN02000331">
    <property type="protein sequence ID" value="ERK49117.1"/>
    <property type="molecule type" value="Genomic_DNA"/>
</dbReference>
<accession>U2REF1</accession>
<dbReference type="InterPro" id="IPR010619">
    <property type="entry name" value="ThrE-like_N"/>
</dbReference>
<evidence type="ECO:0000256" key="6">
    <source>
        <dbReference type="ARBA" id="ARBA00023136"/>
    </source>
</evidence>
<keyword evidence="2" id="KW-1003">Cell membrane</keyword>
<dbReference type="AlphaFoldDB" id="U2REF1"/>
<dbReference type="GeneID" id="95360137"/>
<dbReference type="InterPro" id="IPR050539">
    <property type="entry name" value="ThrE_Dicarb/AminoAcid_Exp"/>
</dbReference>
<name>U2REF1_9ACTN</name>
<feature type="transmembrane region" description="Helical" evidence="8">
    <location>
        <begin position="341"/>
        <end position="359"/>
    </location>
</feature>
<feature type="transmembrane region" description="Helical" evidence="8">
    <location>
        <begin position="379"/>
        <end position="401"/>
    </location>
</feature>
<feature type="transmembrane region" description="Helical" evidence="8">
    <location>
        <begin position="263"/>
        <end position="283"/>
    </location>
</feature>
<evidence type="ECO:0000256" key="1">
    <source>
        <dbReference type="ARBA" id="ARBA00004651"/>
    </source>
</evidence>
<gene>
    <name evidence="11" type="ORF">HMPREF0682_0483</name>
</gene>
<dbReference type="GO" id="GO:0022857">
    <property type="term" value="F:transmembrane transporter activity"/>
    <property type="evidence" value="ECO:0007669"/>
    <property type="project" value="InterPro"/>
</dbReference>
<dbReference type="Pfam" id="PF12821">
    <property type="entry name" value="ThrE_2"/>
    <property type="match status" value="1"/>
</dbReference>
<dbReference type="PANTHER" id="PTHR34390:SF1">
    <property type="entry name" value="SUCCINATE TRANSPORTER SUBUNIT YJJB-RELATED"/>
    <property type="match status" value="1"/>
</dbReference>
<feature type="transmembrane region" description="Helical" evidence="8">
    <location>
        <begin position="143"/>
        <end position="160"/>
    </location>
</feature>
<keyword evidence="6 8" id="KW-0472">Membrane</keyword>